<sequence>MIVRLEKEQQKPARHQLLADVVYIISQDALKQMQRDGHTELSPAEVVLSAQNFCHEVLALPDIDEGLEYEIEDLEDEAEGDNDAMLILVLATVQLQALNKKYANIDIRKIILHIFEHLDGHELMWPLIEKMTNKEDARWLEGKKTNLLDYELQEIKLDGGGSEEIKQLFAYMAACSDKMDKESIKGNLLFINRYNIEHNHAYDKEVIALYDKFGIKSSTIIKPKEYVNTKVVDTEIQNIEAGGTGVIKEIKKE</sequence>
<evidence type="ECO:0000313" key="1">
    <source>
        <dbReference type="EMBL" id="GJG32276.1"/>
    </source>
</evidence>
<accession>A0AA37HZA9</accession>
<protein>
    <submittedName>
        <fullName evidence="1">Uncharacterized protein</fullName>
    </submittedName>
</protein>
<proteinExistence type="predicted"/>
<dbReference type="AlphaFoldDB" id="A0AA37HZA9"/>
<reference evidence="1" key="1">
    <citation type="submission" date="2021-08" db="EMBL/GenBank/DDBJ databases">
        <title>Prevotella lacticifex sp. nov., isolated from rumen of cow.</title>
        <authorList>
            <person name="Shinkai T."/>
            <person name="Ikeyama N."/>
            <person name="Kumagai M."/>
            <person name="Ohmori H."/>
            <person name="Sakamoto M."/>
            <person name="Ohkuma M."/>
            <person name="Mitsumori M."/>
        </authorList>
    </citation>
    <scope>NUCLEOTIDE SEQUENCE</scope>
    <source>
        <strain evidence="1">JCM 8259</strain>
    </source>
</reference>
<dbReference type="GeneID" id="31502338"/>
<organism evidence="1 2">
    <name type="scientific">Xylanibacter ruminicola</name>
    <name type="common">Prevotella ruminicola</name>
    <dbReference type="NCBI Taxonomy" id="839"/>
    <lineage>
        <taxon>Bacteria</taxon>
        <taxon>Pseudomonadati</taxon>
        <taxon>Bacteroidota</taxon>
        <taxon>Bacteroidia</taxon>
        <taxon>Bacteroidales</taxon>
        <taxon>Prevotellaceae</taxon>
        <taxon>Xylanibacter</taxon>
    </lineage>
</organism>
<name>A0AA37HZA9_XYLRU</name>
<evidence type="ECO:0000313" key="2">
    <source>
        <dbReference type="Proteomes" id="UP000887097"/>
    </source>
</evidence>
<comment type="caution">
    <text evidence="1">The sequence shown here is derived from an EMBL/GenBank/DDBJ whole genome shotgun (WGS) entry which is preliminary data.</text>
</comment>
<gene>
    <name evidence="1" type="ORF">PRMUPPPA20_03850</name>
</gene>
<dbReference type="Proteomes" id="UP000887097">
    <property type="component" value="Unassembled WGS sequence"/>
</dbReference>
<dbReference type="RefSeq" id="WP_013065174.1">
    <property type="nucleotide sequence ID" value="NZ_BPTT01000001.1"/>
</dbReference>
<dbReference type="EMBL" id="BPTT01000001">
    <property type="protein sequence ID" value="GJG32276.1"/>
    <property type="molecule type" value="Genomic_DNA"/>
</dbReference>